<dbReference type="AlphaFoldDB" id="A0A9P3T7U4"/>
<keyword evidence="1" id="KW-0678">Repressor</keyword>
<gene>
    <name evidence="9" type="ORF">B2M27_13685</name>
    <name evidence="8" type="ORF">I8531_002660</name>
</gene>
<dbReference type="PROSITE" id="PS51197">
    <property type="entry name" value="HTH_RRF2_2"/>
    <property type="match status" value="1"/>
</dbReference>
<dbReference type="Proteomes" id="UP000192521">
    <property type="component" value="Unassembled WGS sequence"/>
</dbReference>
<reference evidence="9 10" key="1">
    <citation type="submission" date="2017-02" db="EMBL/GenBank/DDBJ databases">
        <title>Draft genome sequence of a Kluyvera intermedia isolate from a patient with a pancreatic abscess.</title>
        <authorList>
            <person name="Thele R."/>
        </authorList>
    </citation>
    <scope>NUCLEOTIDE SEQUENCE [LARGE SCALE GENOMIC DNA]</scope>
    <source>
        <strain evidence="9 10">FOSA7093</strain>
    </source>
</reference>
<name>A0A9P3T7U4_KLUIN</name>
<dbReference type="EMBL" id="MWPR01000018">
    <property type="protein sequence ID" value="ORJ49854.1"/>
    <property type="molecule type" value="Genomic_DNA"/>
</dbReference>
<dbReference type="InterPro" id="IPR036388">
    <property type="entry name" value="WH-like_DNA-bd_sf"/>
</dbReference>
<comment type="caution">
    <text evidence="8">The sequence shown here is derived from an EMBL/GenBank/DDBJ whole genome shotgun (WGS) entry which is preliminary data.</text>
</comment>
<keyword evidence="6" id="KW-0238">DNA-binding</keyword>
<organism evidence="8 11">
    <name type="scientific">Kluyvera intermedia</name>
    <name type="common">Enterobacter intermedius</name>
    <dbReference type="NCBI Taxonomy" id="61648"/>
    <lineage>
        <taxon>Bacteria</taxon>
        <taxon>Pseudomonadati</taxon>
        <taxon>Pseudomonadota</taxon>
        <taxon>Gammaproteobacteria</taxon>
        <taxon>Enterobacterales</taxon>
        <taxon>Enterobacteriaceae</taxon>
        <taxon>Kluyvera</taxon>
    </lineage>
</organism>
<dbReference type="GO" id="GO:0003677">
    <property type="term" value="F:DNA binding"/>
    <property type="evidence" value="ECO:0007669"/>
    <property type="project" value="UniProtKB-KW"/>
</dbReference>
<sequence>MKINNSFSATLHILLHMEQADKPMTSEQMAAYIDGNPAFIRKLLAGLRENQIVCATKGHHGGWRLCRPASEVTLHDIYIALGSPALFALGNRSENPQCLVEQGVNRVMSSTLADAQSLILERFKNLTLQDVGAEFISYFNEKGHNHDFHIND</sequence>
<dbReference type="Gene3D" id="1.10.10.10">
    <property type="entry name" value="Winged helix-like DNA-binding domain superfamily/Winged helix DNA-binding domain"/>
    <property type="match status" value="1"/>
</dbReference>
<dbReference type="SUPFAM" id="SSF46785">
    <property type="entry name" value="Winged helix' DNA-binding domain"/>
    <property type="match status" value="1"/>
</dbReference>
<dbReference type="PANTHER" id="PTHR33221:SF15">
    <property type="entry name" value="HTH-TYPE TRANSCRIPTIONAL REGULATOR YWGB-RELATED"/>
    <property type="match status" value="1"/>
</dbReference>
<evidence type="ECO:0000256" key="3">
    <source>
        <dbReference type="ARBA" id="ARBA00023004"/>
    </source>
</evidence>
<accession>A0A9P3T7U4</accession>
<dbReference type="Proteomes" id="UP000867740">
    <property type="component" value="Unassembled WGS sequence"/>
</dbReference>
<proteinExistence type="predicted"/>
<reference evidence="8" key="3">
    <citation type="submission" date="2020-10" db="EMBL/GenBank/DDBJ databases">
        <authorList>
            <consortium name="NCBI Pathogen Detection Project"/>
        </authorList>
    </citation>
    <scope>NUCLEOTIDE SEQUENCE</scope>
    <source>
        <strain evidence="8">CAVp300</strain>
    </source>
</reference>
<dbReference type="Pfam" id="PF02082">
    <property type="entry name" value="Rrf2"/>
    <property type="match status" value="1"/>
</dbReference>
<evidence type="ECO:0000256" key="1">
    <source>
        <dbReference type="ARBA" id="ARBA00022491"/>
    </source>
</evidence>
<dbReference type="RefSeq" id="WP_047372320.1">
    <property type="nucleotide sequence ID" value="NZ_CABMNU010000005.1"/>
</dbReference>
<evidence type="ECO:0000313" key="10">
    <source>
        <dbReference type="Proteomes" id="UP000192521"/>
    </source>
</evidence>
<dbReference type="GO" id="GO:0005829">
    <property type="term" value="C:cytosol"/>
    <property type="evidence" value="ECO:0007669"/>
    <property type="project" value="TreeGrafter"/>
</dbReference>
<evidence type="ECO:0000256" key="7">
    <source>
        <dbReference type="ARBA" id="ARBA00023163"/>
    </source>
</evidence>
<dbReference type="GO" id="GO:0051537">
    <property type="term" value="F:2 iron, 2 sulfur cluster binding"/>
    <property type="evidence" value="ECO:0007669"/>
    <property type="project" value="UniProtKB-KW"/>
</dbReference>
<dbReference type="EMBL" id="DACSUM010000019">
    <property type="protein sequence ID" value="HAT3582344.1"/>
    <property type="molecule type" value="Genomic_DNA"/>
</dbReference>
<dbReference type="InterPro" id="IPR036390">
    <property type="entry name" value="WH_DNA-bd_sf"/>
</dbReference>
<keyword evidence="10" id="KW-1185">Reference proteome</keyword>
<evidence type="ECO:0000313" key="11">
    <source>
        <dbReference type="Proteomes" id="UP000867740"/>
    </source>
</evidence>
<evidence type="ECO:0000256" key="5">
    <source>
        <dbReference type="ARBA" id="ARBA00023015"/>
    </source>
</evidence>
<dbReference type="GO" id="GO:0003700">
    <property type="term" value="F:DNA-binding transcription factor activity"/>
    <property type="evidence" value="ECO:0007669"/>
    <property type="project" value="TreeGrafter"/>
</dbReference>
<keyword evidence="2" id="KW-0479">Metal-binding</keyword>
<evidence type="ECO:0000256" key="2">
    <source>
        <dbReference type="ARBA" id="ARBA00022714"/>
    </source>
</evidence>
<keyword evidence="2" id="KW-0001">2Fe-2S</keyword>
<dbReference type="PANTHER" id="PTHR33221">
    <property type="entry name" value="WINGED HELIX-TURN-HELIX TRANSCRIPTIONAL REGULATOR, RRF2 FAMILY"/>
    <property type="match status" value="1"/>
</dbReference>
<evidence type="ECO:0000313" key="9">
    <source>
        <dbReference type="EMBL" id="ORJ49854.1"/>
    </source>
</evidence>
<evidence type="ECO:0000313" key="8">
    <source>
        <dbReference type="EMBL" id="HAT3582344.1"/>
    </source>
</evidence>
<evidence type="ECO:0000256" key="6">
    <source>
        <dbReference type="ARBA" id="ARBA00023125"/>
    </source>
</evidence>
<dbReference type="InterPro" id="IPR000944">
    <property type="entry name" value="Tscrpt_reg_Rrf2"/>
</dbReference>
<keyword evidence="4" id="KW-0411">Iron-sulfur</keyword>
<protein>
    <submittedName>
        <fullName evidence="8">Rrf2 family transcriptional regulator</fullName>
    </submittedName>
</protein>
<evidence type="ECO:0000256" key="4">
    <source>
        <dbReference type="ARBA" id="ARBA00023014"/>
    </source>
</evidence>
<keyword evidence="3" id="KW-0408">Iron</keyword>
<keyword evidence="5" id="KW-0805">Transcription regulation</keyword>
<dbReference type="OrthoDB" id="9800506at2"/>
<reference evidence="8" key="2">
    <citation type="journal article" date="2018" name="Genome Biol.">
        <title>SKESA: strategic k-mer extension for scrupulous assemblies.</title>
        <authorList>
            <person name="Souvorov A."/>
            <person name="Agarwala R."/>
            <person name="Lipman D.J."/>
        </authorList>
    </citation>
    <scope>NUCLEOTIDE SEQUENCE</scope>
    <source>
        <strain evidence="8">CAVp300</strain>
    </source>
</reference>
<keyword evidence="7" id="KW-0804">Transcription</keyword>